<proteinExistence type="predicted"/>
<keyword evidence="6" id="KW-1185">Reference proteome</keyword>
<keyword evidence="1" id="KW-0677">Repeat</keyword>
<evidence type="ECO:0000313" key="5">
    <source>
        <dbReference type="EMBL" id="QOL48817.1"/>
    </source>
</evidence>
<dbReference type="RefSeq" id="WP_193685860.1">
    <property type="nucleotide sequence ID" value="NZ_CP062941.1"/>
</dbReference>
<keyword evidence="4" id="KW-0732">Signal</keyword>
<dbReference type="KEGG" id="mlir:LPB04_17935"/>
<organism evidence="5 6">
    <name type="scientific">Massilia litorea</name>
    <dbReference type="NCBI Taxonomy" id="2769491"/>
    <lineage>
        <taxon>Bacteria</taxon>
        <taxon>Pseudomonadati</taxon>
        <taxon>Pseudomonadota</taxon>
        <taxon>Betaproteobacteria</taxon>
        <taxon>Burkholderiales</taxon>
        <taxon>Oxalobacteraceae</taxon>
        <taxon>Telluria group</taxon>
        <taxon>Massilia</taxon>
    </lineage>
</organism>
<dbReference type="PANTHER" id="PTHR24198">
    <property type="entry name" value="ANKYRIN REPEAT AND PROTEIN KINASE DOMAIN-CONTAINING PROTEIN"/>
    <property type="match status" value="1"/>
</dbReference>
<dbReference type="PROSITE" id="PS50297">
    <property type="entry name" value="ANK_REP_REGION"/>
    <property type="match status" value="3"/>
</dbReference>
<dbReference type="Pfam" id="PF12796">
    <property type="entry name" value="Ank_2"/>
    <property type="match status" value="1"/>
</dbReference>
<evidence type="ECO:0000256" key="4">
    <source>
        <dbReference type="SAM" id="SignalP"/>
    </source>
</evidence>
<evidence type="ECO:0000256" key="2">
    <source>
        <dbReference type="ARBA" id="ARBA00023043"/>
    </source>
</evidence>
<dbReference type="AlphaFoldDB" id="A0A7L9U1N5"/>
<evidence type="ECO:0000256" key="1">
    <source>
        <dbReference type="ARBA" id="ARBA00022737"/>
    </source>
</evidence>
<feature type="repeat" description="ANK" evidence="3">
    <location>
        <begin position="131"/>
        <end position="163"/>
    </location>
</feature>
<dbReference type="PROSITE" id="PS50088">
    <property type="entry name" value="ANK_REPEAT"/>
    <property type="match status" value="3"/>
</dbReference>
<accession>A0A7L9U1N5</accession>
<gene>
    <name evidence="5" type="ORF">LPB04_17935</name>
</gene>
<dbReference type="Pfam" id="PF13857">
    <property type="entry name" value="Ank_5"/>
    <property type="match status" value="1"/>
</dbReference>
<dbReference type="Gene3D" id="1.25.40.20">
    <property type="entry name" value="Ankyrin repeat-containing domain"/>
    <property type="match status" value="3"/>
</dbReference>
<dbReference type="EMBL" id="CP062941">
    <property type="protein sequence ID" value="QOL48817.1"/>
    <property type="molecule type" value="Genomic_DNA"/>
</dbReference>
<feature type="repeat" description="ANK" evidence="3">
    <location>
        <begin position="101"/>
        <end position="129"/>
    </location>
</feature>
<evidence type="ECO:0000256" key="3">
    <source>
        <dbReference type="PROSITE-ProRule" id="PRU00023"/>
    </source>
</evidence>
<dbReference type="Proteomes" id="UP000593875">
    <property type="component" value="Chromosome"/>
</dbReference>
<protein>
    <submittedName>
        <fullName evidence="5">Ankyrin repeat domain-containing protein</fullName>
    </submittedName>
</protein>
<dbReference type="PRINTS" id="PR01415">
    <property type="entry name" value="ANKYRIN"/>
</dbReference>
<feature type="signal peptide" evidence="4">
    <location>
        <begin position="1"/>
        <end position="25"/>
    </location>
</feature>
<dbReference type="InterPro" id="IPR002110">
    <property type="entry name" value="Ankyrin_rpt"/>
</dbReference>
<dbReference type="SMART" id="SM00248">
    <property type="entry name" value="ANK"/>
    <property type="match status" value="4"/>
</dbReference>
<dbReference type="PANTHER" id="PTHR24198:SF165">
    <property type="entry name" value="ANKYRIN REPEAT-CONTAINING PROTEIN-RELATED"/>
    <property type="match status" value="1"/>
</dbReference>
<dbReference type="SUPFAM" id="SSF48403">
    <property type="entry name" value="Ankyrin repeat"/>
    <property type="match status" value="1"/>
</dbReference>
<feature type="repeat" description="ANK" evidence="3">
    <location>
        <begin position="167"/>
        <end position="199"/>
    </location>
</feature>
<name>A0A7L9U1N5_9BURK</name>
<dbReference type="InterPro" id="IPR036770">
    <property type="entry name" value="Ankyrin_rpt-contain_sf"/>
</dbReference>
<feature type="chain" id="PRO_5032487798" evidence="4">
    <location>
        <begin position="26"/>
        <end position="225"/>
    </location>
</feature>
<sequence length="225" mass="23274">MGAQRRLILRSAVLVLGLACGIAAAAPAPPTEAQLTTFFRAVQLDDAKTVNAMIGGVVNANQPNPIGGEPGLVQALREDAMEVFKAFLAHPGTNLEAQAANGNTALMMAAFKRNRAAVEALLAKGAKVNQPGWTALHYAAASGDDEIVRLLLARGAKVDAVSPKASGGYTPMMMAAREGHDGTALVLIAHGADRNRTNVEGLNAVQIAERAGKPRVAAALQRGGR</sequence>
<reference evidence="5 6" key="1">
    <citation type="submission" date="2020-10" db="EMBL/GenBank/DDBJ databases">
        <title>Genome sequencing of Massilia sp. LPB0304.</title>
        <authorList>
            <person name="Kim J."/>
        </authorList>
    </citation>
    <scope>NUCLEOTIDE SEQUENCE [LARGE SCALE GENOMIC DNA]</scope>
    <source>
        <strain evidence="5 6">LPB0304</strain>
    </source>
</reference>
<evidence type="ECO:0000313" key="6">
    <source>
        <dbReference type="Proteomes" id="UP000593875"/>
    </source>
</evidence>
<keyword evidence="2 3" id="KW-0040">ANK repeat</keyword>